<keyword evidence="11" id="KW-0472">Membrane</keyword>
<dbReference type="GO" id="GO:0016705">
    <property type="term" value="F:oxidoreductase activity, acting on paired donors, with incorporation or reduction of molecular oxygen"/>
    <property type="evidence" value="ECO:0007669"/>
    <property type="project" value="InterPro"/>
</dbReference>
<dbReference type="Pfam" id="PF00067">
    <property type="entry name" value="p450"/>
    <property type="match status" value="1"/>
</dbReference>
<dbReference type="GO" id="GO:0020037">
    <property type="term" value="F:heme binding"/>
    <property type="evidence" value="ECO:0007669"/>
    <property type="project" value="InterPro"/>
</dbReference>
<evidence type="ECO:0000256" key="10">
    <source>
        <dbReference type="SAM" id="Coils"/>
    </source>
</evidence>
<dbReference type="InterPro" id="IPR036396">
    <property type="entry name" value="Cyt_P450_sf"/>
</dbReference>
<keyword evidence="11" id="KW-1133">Transmembrane helix</keyword>
<feature type="transmembrane region" description="Helical" evidence="11">
    <location>
        <begin position="6"/>
        <end position="23"/>
    </location>
</feature>
<dbReference type="InterPro" id="IPR017972">
    <property type="entry name" value="Cyt_P450_CS"/>
</dbReference>
<dbReference type="EMBL" id="BTGU01000014">
    <property type="protein sequence ID" value="GMN42593.1"/>
    <property type="molecule type" value="Genomic_DNA"/>
</dbReference>
<keyword evidence="10" id="KW-0175">Coiled coil</keyword>
<keyword evidence="6 8" id="KW-0408">Iron</keyword>
<evidence type="ECO:0000256" key="4">
    <source>
        <dbReference type="ARBA" id="ARBA00022723"/>
    </source>
</evidence>
<evidence type="ECO:0000256" key="9">
    <source>
        <dbReference type="RuleBase" id="RU000461"/>
    </source>
</evidence>
<dbReference type="PRINTS" id="PR00463">
    <property type="entry name" value="EP450I"/>
</dbReference>
<gene>
    <name evidence="12" type="ORF">TIFTF001_011808</name>
</gene>
<keyword evidence="5 9" id="KW-0560">Oxidoreductase</keyword>
<dbReference type="AlphaFoldDB" id="A0AA88D132"/>
<keyword evidence="11" id="KW-0812">Transmembrane</keyword>
<sequence>MALVTEYVRLLVGFVLCLLLIVFHHRRRNRNTAITSWPVVGMLPGLLHNVPRFHDFMAEVVTKSGGTFEFIGPCFGADMDFIITSDPLNVQHILNKNFANYPKGPELKEILEPLGDGILNADSELWRLQRKMFQLWNGRQSKFDVISRTIQQKVADALIPFLDHVSETGIQVDIQEAFKWIISLDNALLLVFGFDLTSNSIKFPDVAEYRKAFRCVPEEMFLRNVVPVSFWRLQRWLQVGGGGRLRRASKMVDEFMYRCISQKREELRRRSESKKDQYEDSNADMMTVYLKDEKENLYSDKFLKDVALNLVSAALDTLTVAFAWFLWLVATHPSVETKLVEEMKENLPMKDGNYCGLLGVDDLNKLVYLQATIYESLRLYPPVPFNHKTAAEEDVLPSGHRVKRKKRVLINFYAMGRMEEIWGKDCLEFKPERWISERGGFVYVPSHKFAAFNTGPRTCLGKEMALIQLKVVAIAVLRGYRLQVVEGHPISPQLAIAAHIKQGLKVQVSKRCA</sequence>
<organism evidence="12 13">
    <name type="scientific">Ficus carica</name>
    <name type="common">Common fig</name>
    <dbReference type="NCBI Taxonomy" id="3494"/>
    <lineage>
        <taxon>Eukaryota</taxon>
        <taxon>Viridiplantae</taxon>
        <taxon>Streptophyta</taxon>
        <taxon>Embryophyta</taxon>
        <taxon>Tracheophyta</taxon>
        <taxon>Spermatophyta</taxon>
        <taxon>Magnoliopsida</taxon>
        <taxon>eudicotyledons</taxon>
        <taxon>Gunneridae</taxon>
        <taxon>Pentapetalae</taxon>
        <taxon>rosids</taxon>
        <taxon>fabids</taxon>
        <taxon>Rosales</taxon>
        <taxon>Moraceae</taxon>
        <taxon>Ficeae</taxon>
        <taxon>Ficus</taxon>
    </lineage>
</organism>
<dbReference type="Gene3D" id="1.10.630.10">
    <property type="entry name" value="Cytochrome P450"/>
    <property type="match status" value="1"/>
</dbReference>
<evidence type="ECO:0000256" key="5">
    <source>
        <dbReference type="ARBA" id="ARBA00023002"/>
    </source>
</evidence>
<evidence type="ECO:0000256" key="2">
    <source>
        <dbReference type="ARBA" id="ARBA00010617"/>
    </source>
</evidence>
<dbReference type="GO" id="GO:0005506">
    <property type="term" value="F:iron ion binding"/>
    <property type="evidence" value="ECO:0007669"/>
    <property type="project" value="InterPro"/>
</dbReference>
<evidence type="ECO:0008006" key="14">
    <source>
        <dbReference type="Google" id="ProtNLM"/>
    </source>
</evidence>
<evidence type="ECO:0000313" key="12">
    <source>
        <dbReference type="EMBL" id="GMN42593.1"/>
    </source>
</evidence>
<dbReference type="PANTHER" id="PTHR24296">
    <property type="entry name" value="CYTOCHROME P450"/>
    <property type="match status" value="1"/>
</dbReference>
<evidence type="ECO:0000256" key="8">
    <source>
        <dbReference type="PIRSR" id="PIRSR602401-1"/>
    </source>
</evidence>
<proteinExistence type="inferred from homology"/>
<keyword evidence="4 8" id="KW-0479">Metal-binding</keyword>
<dbReference type="InterPro" id="IPR002401">
    <property type="entry name" value="Cyt_P450_E_grp-I"/>
</dbReference>
<comment type="cofactor">
    <cofactor evidence="1 8">
        <name>heme</name>
        <dbReference type="ChEBI" id="CHEBI:30413"/>
    </cofactor>
</comment>
<keyword evidence="7 9" id="KW-0503">Monooxygenase</keyword>
<keyword evidence="13" id="KW-1185">Reference proteome</keyword>
<comment type="caution">
    <text evidence="12">The sequence shown here is derived from an EMBL/GenBank/DDBJ whole genome shotgun (WGS) entry which is preliminary data.</text>
</comment>
<dbReference type="InterPro" id="IPR001128">
    <property type="entry name" value="Cyt_P450"/>
</dbReference>
<dbReference type="GO" id="GO:0006629">
    <property type="term" value="P:lipid metabolic process"/>
    <property type="evidence" value="ECO:0007669"/>
    <property type="project" value="UniProtKB-ARBA"/>
</dbReference>
<evidence type="ECO:0000256" key="3">
    <source>
        <dbReference type="ARBA" id="ARBA00022617"/>
    </source>
</evidence>
<feature type="coiled-coil region" evidence="10">
    <location>
        <begin position="257"/>
        <end position="284"/>
    </location>
</feature>
<feature type="binding site" description="axial binding residue" evidence="8">
    <location>
        <position position="459"/>
    </location>
    <ligand>
        <name>heme</name>
        <dbReference type="ChEBI" id="CHEBI:30413"/>
    </ligand>
    <ligandPart>
        <name>Fe</name>
        <dbReference type="ChEBI" id="CHEBI:18248"/>
    </ligandPart>
</feature>
<name>A0AA88D132_FICCA</name>
<dbReference type="CDD" id="cd11064">
    <property type="entry name" value="CYP86A"/>
    <property type="match status" value="1"/>
</dbReference>
<dbReference type="PROSITE" id="PS00086">
    <property type="entry name" value="CYTOCHROME_P450"/>
    <property type="match status" value="1"/>
</dbReference>
<evidence type="ECO:0000313" key="13">
    <source>
        <dbReference type="Proteomes" id="UP001187192"/>
    </source>
</evidence>
<evidence type="ECO:0000256" key="6">
    <source>
        <dbReference type="ARBA" id="ARBA00023004"/>
    </source>
</evidence>
<comment type="similarity">
    <text evidence="2 9">Belongs to the cytochrome P450 family.</text>
</comment>
<keyword evidence="3 8" id="KW-0349">Heme</keyword>
<evidence type="ECO:0000256" key="1">
    <source>
        <dbReference type="ARBA" id="ARBA00001971"/>
    </source>
</evidence>
<dbReference type="SUPFAM" id="SSF48264">
    <property type="entry name" value="Cytochrome P450"/>
    <property type="match status" value="1"/>
</dbReference>
<protein>
    <recommendedName>
        <fullName evidence="14">Cytochrome P450</fullName>
    </recommendedName>
</protein>
<accession>A0AA88D132</accession>
<evidence type="ECO:0000256" key="7">
    <source>
        <dbReference type="ARBA" id="ARBA00023033"/>
    </source>
</evidence>
<reference evidence="12" key="1">
    <citation type="submission" date="2023-07" db="EMBL/GenBank/DDBJ databases">
        <title>draft genome sequence of fig (Ficus carica).</title>
        <authorList>
            <person name="Takahashi T."/>
            <person name="Nishimura K."/>
        </authorList>
    </citation>
    <scope>NUCLEOTIDE SEQUENCE</scope>
</reference>
<evidence type="ECO:0000256" key="11">
    <source>
        <dbReference type="SAM" id="Phobius"/>
    </source>
</evidence>
<dbReference type="GO" id="GO:0004497">
    <property type="term" value="F:monooxygenase activity"/>
    <property type="evidence" value="ECO:0007669"/>
    <property type="project" value="UniProtKB-KW"/>
</dbReference>
<dbReference type="Proteomes" id="UP001187192">
    <property type="component" value="Unassembled WGS sequence"/>
</dbReference>
<dbReference type="PRINTS" id="PR00385">
    <property type="entry name" value="P450"/>
</dbReference>